<evidence type="ECO:0000313" key="4">
    <source>
        <dbReference type="EMBL" id="HGB31246.1"/>
    </source>
</evidence>
<protein>
    <recommendedName>
        <fullName evidence="5">NTPase</fullName>
    </recommendedName>
</protein>
<dbReference type="HAMAP" id="MF_00796">
    <property type="entry name" value="NTPase_1"/>
    <property type="match status" value="1"/>
</dbReference>
<dbReference type="Pfam" id="PF03266">
    <property type="entry name" value="NTPase_1"/>
    <property type="match status" value="1"/>
</dbReference>
<dbReference type="EMBL" id="DTGA01000121">
    <property type="protein sequence ID" value="HGB31246.1"/>
    <property type="molecule type" value="Genomic_DNA"/>
</dbReference>
<dbReference type="PANTHER" id="PTHR43146:SF1">
    <property type="entry name" value="CANCER-RELATED NUCLEOSIDE-TRIPHOSPHATASE"/>
    <property type="match status" value="1"/>
</dbReference>
<organism evidence="4">
    <name type="scientific">Dictyoglomus turgidum</name>
    <dbReference type="NCBI Taxonomy" id="513050"/>
    <lineage>
        <taxon>Bacteria</taxon>
        <taxon>Pseudomonadati</taxon>
        <taxon>Dictyoglomota</taxon>
        <taxon>Dictyoglomia</taxon>
        <taxon>Dictyoglomales</taxon>
        <taxon>Dictyoglomaceae</taxon>
        <taxon>Dictyoglomus</taxon>
    </lineage>
</organism>
<evidence type="ECO:0000256" key="2">
    <source>
        <dbReference type="ARBA" id="ARBA00022801"/>
    </source>
</evidence>
<evidence type="ECO:0000256" key="3">
    <source>
        <dbReference type="ARBA" id="ARBA00022840"/>
    </source>
</evidence>
<name>A0A7C3WMC1_9BACT</name>
<comment type="caution">
    <text evidence="4">The sequence shown here is derived from an EMBL/GenBank/DDBJ whole genome shotgun (WGS) entry which is preliminary data.</text>
</comment>
<proteinExistence type="inferred from homology"/>
<sequence>MKIFVTGQPGVGKTTLLKKIDAFCRERNISTCGFITEEVRDGKFRIGFDMILLKPNVRINFASVYKVTPYRFGKYYVDIDNFEKIIDDVFCQKGEIFIIDEIGKMEFLSRKFRDKIFEILNSNQNIIASLHRDFITEFKKYGKTYYLTPETRDLVCKEIKEEIISTFL</sequence>
<evidence type="ECO:0008006" key="5">
    <source>
        <dbReference type="Google" id="ProtNLM"/>
    </source>
</evidence>
<dbReference type="AlphaFoldDB" id="A0A7C3WMC1"/>
<dbReference type="CDD" id="cd19482">
    <property type="entry name" value="RecA-like_Thep1"/>
    <property type="match status" value="1"/>
</dbReference>
<dbReference type="GO" id="GO:0005524">
    <property type="term" value="F:ATP binding"/>
    <property type="evidence" value="ECO:0007669"/>
    <property type="project" value="UniProtKB-KW"/>
</dbReference>
<dbReference type="GO" id="GO:0017111">
    <property type="term" value="F:ribonucleoside triphosphate phosphatase activity"/>
    <property type="evidence" value="ECO:0007669"/>
    <property type="project" value="InterPro"/>
</dbReference>
<reference evidence="4" key="1">
    <citation type="journal article" date="2020" name="mSystems">
        <title>Genome- and Community-Level Interaction Insights into Carbon Utilization and Element Cycling Functions of Hydrothermarchaeota in Hydrothermal Sediment.</title>
        <authorList>
            <person name="Zhou Z."/>
            <person name="Liu Y."/>
            <person name="Xu W."/>
            <person name="Pan J."/>
            <person name="Luo Z.H."/>
            <person name="Li M."/>
        </authorList>
    </citation>
    <scope>NUCLEOTIDE SEQUENCE [LARGE SCALE GENOMIC DNA]</scope>
    <source>
        <strain evidence="4">SpSt-751</strain>
    </source>
</reference>
<keyword evidence="2" id="KW-0378">Hydrolase</keyword>
<dbReference type="InterPro" id="IPR027417">
    <property type="entry name" value="P-loop_NTPase"/>
</dbReference>
<evidence type="ECO:0000256" key="1">
    <source>
        <dbReference type="ARBA" id="ARBA00022741"/>
    </source>
</evidence>
<accession>A0A7C3WMC1</accession>
<keyword evidence="1" id="KW-0547">Nucleotide-binding</keyword>
<dbReference type="Gene3D" id="3.40.50.300">
    <property type="entry name" value="P-loop containing nucleotide triphosphate hydrolases"/>
    <property type="match status" value="1"/>
</dbReference>
<gene>
    <name evidence="4" type="ORF">ENV35_05160</name>
</gene>
<dbReference type="InterPro" id="IPR004948">
    <property type="entry name" value="Nuc-triphosphatase_THEP1"/>
</dbReference>
<keyword evidence="3" id="KW-0067">ATP-binding</keyword>
<dbReference type="PANTHER" id="PTHR43146">
    <property type="entry name" value="CANCER-RELATED NUCLEOSIDE-TRIPHOSPHATASE"/>
    <property type="match status" value="1"/>
</dbReference>
<dbReference type="SUPFAM" id="SSF52540">
    <property type="entry name" value="P-loop containing nucleoside triphosphate hydrolases"/>
    <property type="match status" value="1"/>
</dbReference>